<feature type="transmembrane region" description="Helical" evidence="7">
    <location>
        <begin position="534"/>
        <end position="565"/>
    </location>
</feature>
<dbReference type="EMBL" id="KZ155791">
    <property type="protein sequence ID" value="OUS45126.1"/>
    <property type="molecule type" value="Genomic_DNA"/>
</dbReference>
<feature type="transmembrane region" description="Helical" evidence="7">
    <location>
        <begin position="469"/>
        <end position="487"/>
    </location>
</feature>
<dbReference type="GO" id="GO:0005886">
    <property type="term" value="C:plasma membrane"/>
    <property type="evidence" value="ECO:0007669"/>
    <property type="project" value="UniProtKB-SubCell"/>
</dbReference>
<dbReference type="Pfam" id="PF04515">
    <property type="entry name" value="Choline_transpo"/>
    <property type="match status" value="1"/>
</dbReference>
<evidence type="ECO:0000256" key="5">
    <source>
        <dbReference type="ARBA" id="ARBA00023136"/>
    </source>
</evidence>
<feature type="transmembrane region" description="Helical" evidence="7">
    <location>
        <begin position="355"/>
        <end position="377"/>
    </location>
</feature>
<feature type="transmembrane region" description="Helical" evidence="7">
    <location>
        <begin position="585"/>
        <end position="606"/>
    </location>
</feature>
<evidence type="ECO:0000256" key="1">
    <source>
        <dbReference type="ARBA" id="ARBA00004141"/>
    </source>
</evidence>
<comment type="similarity">
    <text evidence="2 7">Belongs to the CTL (choline transporter-like) family.</text>
</comment>
<gene>
    <name evidence="8" type="ORF">BE221DRAFT_193305</name>
</gene>
<protein>
    <recommendedName>
        <fullName evidence="7">Choline transporter-like protein</fullName>
    </recommendedName>
</protein>
<comment type="subcellular location">
    <subcellularLocation>
        <location evidence="7">Cell membrane</location>
        <topology evidence="7">Multi-pass membrane protein</topology>
    </subcellularLocation>
    <subcellularLocation>
        <location evidence="1">Membrane</location>
        <topology evidence="1">Multi-pass membrane protein</topology>
    </subcellularLocation>
</comment>
<dbReference type="PANTHER" id="PTHR12385:SF14">
    <property type="entry name" value="CHOLINE TRANSPORTER-LIKE 2"/>
    <property type="match status" value="1"/>
</dbReference>
<dbReference type="AlphaFoldDB" id="A0A1Y5I6L1"/>
<feature type="transmembrane region" description="Helical" evidence="7">
    <location>
        <begin position="723"/>
        <end position="741"/>
    </location>
</feature>
<evidence type="ECO:0000256" key="3">
    <source>
        <dbReference type="ARBA" id="ARBA00022692"/>
    </source>
</evidence>
<keyword evidence="5 7" id="KW-0472">Membrane</keyword>
<keyword evidence="4 7" id="KW-1133">Transmembrane helix</keyword>
<reference evidence="8" key="1">
    <citation type="submission" date="2017-04" db="EMBL/GenBank/DDBJ databases">
        <title>Population genomics of picophytoplankton unveils novel chromosome hypervariability.</title>
        <authorList>
            <consortium name="DOE Joint Genome Institute"/>
            <person name="Blanc-Mathieu R."/>
            <person name="Krasovec M."/>
            <person name="Hebrard M."/>
            <person name="Yau S."/>
            <person name="Desgranges E."/>
            <person name="Martin J."/>
            <person name="Schackwitz W."/>
            <person name="Kuo A."/>
            <person name="Salin G."/>
            <person name="Donnadieu C."/>
            <person name="Desdevises Y."/>
            <person name="Sanchez-Ferandin S."/>
            <person name="Moreau H."/>
            <person name="Rivals E."/>
            <person name="Grigoriev I.V."/>
            <person name="Grimsley N."/>
            <person name="Eyre-Walker A."/>
            <person name="Piganeau G."/>
        </authorList>
    </citation>
    <scope>NUCLEOTIDE SEQUENCE [LARGE SCALE GENOMIC DNA]</scope>
    <source>
        <strain evidence="8">RCC 1115</strain>
    </source>
</reference>
<evidence type="ECO:0000256" key="4">
    <source>
        <dbReference type="ARBA" id="ARBA00022989"/>
    </source>
</evidence>
<feature type="transmembrane region" description="Helical" evidence="7">
    <location>
        <begin position="100"/>
        <end position="121"/>
    </location>
</feature>
<accession>A0A1Y5I6L1</accession>
<comment type="function">
    <text evidence="7">Choline transporter.</text>
</comment>
<evidence type="ECO:0000256" key="2">
    <source>
        <dbReference type="ARBA" id="ARBA00007168"/>
    </source>
</evidence>
<keyword evidence="3 7" id="KW-0812">Transmembrane</keyword>
<feature type="transmembrane region" description="Helical" evidence="7">
    <location>
        <begin position="653"/>
        <end position="674"/>
    </location>
</feature>
<dbReference type="Proteomes" id="UP000195557">
    <property type="component" value="Unassembled WGS sequence"/>
</dbReference>
<dbReference type="InterPro" id="IPR007603">
    <property type="entry name" value="Choline_transptr-like"/>
</dbReference>
<feature type="transmembrane region" description="Helical" evidence="7">
    <location>
        <begin position="418"/>
        <end position="436"/>
    </location>
</feature>
<feature type="transmembrane region" description="Helical" evidence="7">
    <location>
        <begin position="327"/>
        <end position="348"/>
    </location>
</feature>
<dbReference type="eggNOG" id="KOG1362">
    <property type="taxonomic scope" value="Eukaryota"/>
</dbReference>
<evidence type="ECO:0000256" key="6">
    <source>
        <dbReference type="ARBA" id="ARBA00023180"/>
    </source>
</evidence>
<keyword evidence="6" id="KW-0325">Glycoprotein</keyword>
<sequence length="791" mass="86859">MRCSWDGGRGIGGFDPNGRVNDWMASIGWESCVPARRVGVGVFEDAEWGGVIARARGVDRARNSVSPAGDARAERLTSVFGHRSDEMDAHLKKPRRCTDILFLIVYIAFWIAMFALGFYGVGKGDPTALVFGADFNGELCGEGNNTGFKTRYLVNPLEVMYAAGALDGTTRMGKYNLRDAKSYCVKECPTPKNTSGQVQWFCSPDHASAGTRENWAANDYDYYSSLSSSEKTTSQQMKGPCYPVLVNTVNTFYTCQFFGSGDDHALTELRSGSYAFTTNDTPTAGSWPVALTSMNTAVQTLSDQVEKLLSGPLATVERYVDDFTTGWKVLVVAGAVCPIVLSVLFLFFIRYFTGIFAYTIIVCVNVLSIALTIYLFLKAGLIGSDEVNAYVSKVSESAATAVTNYADPAENNQQVLKVFAYIALALTIIFFVFTLIMLRRVKVAVGVIKVATSALGKMPTLTLFPITPALFMVLLFVYWLFTLVFLYSSGDLKMQDCYLDSSVPPQKFCASTSDAANCHCGYGVSWDRNLQGALAYYVFGFLWGSQWLLAMSYLVIACCFTQYYFKGGAYNSASRWPIVAATKRMTWYHSGSAALGSFFVALLQFIRIVTRFVVHRLKKLNKDSKIIKYVGYYVECCLWYLQKCIEWFNRNAYIMTAIEGTSFCTSAWNALALIVKNITSIATVSILGDIMLFLGKLTVSLGSGVIAFLMLDADTFNYGDEKVSSPLFIVIVVVLFAFLIAKLGIDTIDCDDNGGTPLNAPPALVKALGASKKIAKMRQEEAADRAARAGQ</sequence>
<evidence type="ECO:0000256" key="7">
    <source>
        <dbReference type="RuleBase" id="RU368066"/>
    </source>
</evidence>
<name>A0A1Y5I6L1_OSTTA</name>
<organism evidence="8">
    <name type="scientific">Ostreococcus tauri</name>
    <name type="common">Marine green alga</name>
    <dbReference type="NCBI Taxonomy" id="70448"/>
    <lineage>
        <taxon>Eukaryota</taxon>
        <taxon>Viridiplantae</taxon>
        <taxon>Chlorophyta</taxon>
        <taxon>Mamiellophyceae</taxon>
        <taxon>Mamiellales</taxon>
        <taxon>Bathycoccaceae</taxon>
        <taxon>Ostreococcus</taxon>
    </lineage>
</organism>
<proteinExistence type="inferred from homology"/>
<evidence type="ECO:0000313" key="8">
    <source>
        <dbReference type="EMBL" id="OUS45126.1"/>
    </source>
</evidence>
<dbReference type="PANTHER" id="PTHR12385">
    <property type="entry name" value="CHOLINE TRANSPORTER-LIKE (SLC FAMILY 44)"/>
    <property type="match status" value="1"/>
</dbReference>
<dbReference type="GO" id="GO:0022857">
    <property type="term" value="F:transmembrane transporter activity"/>
    <property type="evidence" value="ECO:0007669"/>
    <property type="project" value="UniProtKB-UniRule"/>
</dbReference>
<feature type="transmembrane region" description="Helical" evidence="7">
    <location>
        <begin position="686"/>
        <end position="711"/>
    </location>
</feature>